<proteinExistence type="predicted"/>
<feature type="transmembrane region" description="Helical" evidence="1">
    <location>
        <begin position="112"/>
        <end position="129"/>
    </location>
</feature>
<evidence type="ECO:0000256" key="1">
    <source>
        <dbReference type="SAM" id="Phobius"/>
    </source>
</evidence>
<dbReference type="Gene3D" id="3.10.620.30">
    <property type="match status" value="1"/>
</dbReference>
<dbReference type="PANTHER" id="PTHR42736:SF1">
    <property type="entry name" value="PROTEIN-GLUTAMINE GAMMA-GLUTAMYLTRANSFERASE"/>
    <property type="match status" value="1"/>
</dbReference>
<dbReference type="STRING" id="1765967.BW247_05875"/>
<feature type="domain" description="Transglutaminase-like" evidence="2">
    <location>
        <begin position="405"/>
        <end position="476"/>
    </location>
</feature>
<dbReference type="Pfam" id="PF01841">
    <property type="entry name" value="Transglut_core"/>
    <property type="match status" value="1"/>
</dbReference>
<dbReference type="KEGG" id="afy:BW247_05875"/>
<keyword evidence="1" id="KW-0472">Membrane</keyword>
<dbReference type="AlphaFoldDB" id="A0A1P8UFY7"/>
<dbReference type="InterPro" id="IPR002931">
    <property type="entry name" value="Transglutaminase-like"/>
</dbReference>
<evidence type="ECO:0000313" key="4">
    <source>
        <dbReference type="Proteomes" id="UP000243807"/>
    </source>
</evidence>
<dbReference type="Pfam" id="PF11992">
    <property type="entry name" value="TgpA_N"/>
    <property type="match status" value="1"/>
</dbReference>
<dbReference type="InterPro" id="IPR025403">
    <property type="entry name" value="TgpA-like_C"/>
</dbReference>
<organism evidence="3 4">
    <name type="scientific">Acidihalobacter ferrooxydans</name>
    <dbReference type="NCBI Taxonomy" id="1765967"/>
    <lineage>
        <taxon>Bacteria</taxon>
        <taxon>Pseudomonadati</taxon>
        <taxon>Pseudomonadota</taxon>
        <taxon>Gammaproteobacteria</taxon>
        <taxon>Chromatiales</taxon>
        <taxon>Ectothiorhodospiraceae</taxon>
        <taxon>Acidihalobacter</taxon>
    </lineage>
</organism>
<feature type="transmembrane region" description="Helical" evidence="1">
    <location>
        <begin position="165"/>
        <end position="187"/>
    </location>
</feature>
<feature type="transmembrane region" description="Helical" evidence="1">
    <location>
        <begin position="135"/>
        <end position="153"/>
    </location>
</feature>
<dbReference type="RefSeq" id="WP_076836335.1">
    <property type="nucleotide sequence ID" value="NZ_CP019434.1"/>
</dbReference>
<dbReference type="EMBL" id="CP019434">
    <property type="protein sequence ID" value="APZ42684.1"/>
    <property type="molecule type" value="Genomic_DNA"/>
</dbReference>
<dbReference type="OrthoDB" id="9804872at2"/>
<accession>A0A1P8UFY7</accession>
<name>A0A1P8UFY7_9GAMM</name>
<reference evidence="3 4" key="1">
    <citation type="submission" date="2017-01" db="EMBL/GenBank/DDBJ databases">
        <title>Draft sequence of Acidihalobacter ferrooxidans strain DSM 14175 (strain V8).</title>
        <authorList>
            <person name="Khaleque H.N."/>
            <person name="Ramsay J.P."/>
            <person name="Murphy R.J.T."/>
            <person name="Kaksonen A.H."/>
            <person name="Boxall N.J."/>
            <person name="Watkin E.L.J."/>
        </authorList>
    </citation>
    <scope>NUCLEOTIDE SEQUENCE [LARGE SCALE GENOMIC DNA]</scope>
    <source>
        <strain evidence="3 4">V8</strain>
    </source>
</reference>
<dbReference type="Proteomes" id="UP000243807">
    <property type="component" value="Chromosome"/>
</dbReference>
<evidence type="ECO:0000313" key="3">
    <source>
        <dbReference type="EMBL" id="APZ42684.1"/>
    </source>
</evidence>
<dbReference type="SMART" id="SM00460">
    <property type="entry name" value="TGc"/>
    <property type="match status" value="1"/>
</dbReference>
<dbReference type="InterPro" id="IPR021878">
    <property type="entry name" value="TgpA_N"/>
</dbReference>
<keyword evidence="1" id="KW-0812">Transmembrane</keyword>
<feature type="transmembrane region" description="Helical" evidence="1">
    <location>
        <begin position="552"/>
        <end position="572"/>
    </location>
</feature>
<sequence length="662" mass="73045">MKRRAPASSLTPDQRMIFALLLAAQAATVAPLLVELPLWVPGITLFLIGLRALFLWRNRPTPRSWVLVLLGIGAAAAVLAQFHSLNGRDAGVSMLLFAAALKSFEIRSRRDLIVVIYLAYLLAVAHFLFDQSIPWVLYALALIVFVTMLLTRLHAGPQPPGWRSLGYVGLLRILAAIPLTLLLFALFPRIEGPLWGRPAQSQNAVTGITNQLTPGSIARLATSQAVAFRATFTGAPPAHDARYWRVYVMDHFNGRRWVQSPSARPHPGNLQPTGQIRHYSLLMQASDRHAIPALDMPLQAPARARLEAGHVLRANNLIDGTREFALSAASHYVLDSTLAPGARRAALQLPPGVALQARALAERWRAADPAPQAIVNRALAYFHDHAFYYTLRPPPLHGDITDDFLFKVRRGFCEQYASAFAVLMRAAGIPTRIVAGYAGGEWNPVLHYLLVRQANAHAWVEVWLQGRGWVRIDPTSAVAASRVQRSAANSPGVATIGEGLHIGFVQHWFNTLSMSWDSVEYFWNLTIVAFGPQQQRAFLQRIGLQSGGIAQALYIAIGIAVLMLLGLGIDLLRRSAAPADAPTRLYRRHLRRLARSGLRPAPSEGALDFAERVAAQLPQEAEHARRIAALYTQARYAGGDTKRQTHRLRQLMQAVRETRKSD</sequence>
<dbReference type="InterPro" id="IPR052901">
    <property type="entry name" value="Bact_TGase-like"/>
</dbReference>
<dbReference type="InterPro" id="IPR038765">
    <property type="entry name" value="Papain-like_cys_pep_sf"/>
</dbReference>
<protein>
    <recommendedName>
        <fullName evidence="2">Transglutaminase-like domain-containing protein</fullName>
    </recommendedName>
</protein>
<evidence type="ECO:0000259" key="2">
    <source>
        <dbReference type="SMART" id="SM00460"/>
    </source>
</evidence>
<gene>
    <name evidence="3" type="ORF">BW247_05875</name>
</gene>
<dbReference type="Pfam" id="PF13559">
    <property type="entry name" value="DUF4129"/>
    <property type="match status" value="1"/>
</dbReference>
<keyword evidence="4" id="KW-1185">Reference proteome</keyword>
<feature type="transmembrane region" description="Helical" evidence="1">
    <location>
        <begin position="66"/>
        <end position="84"/>
    </location>
</feature>
<dbReference type="SUPFAM" id="SSF54001">
    <property type="entry name" value="Cysteine proteinases"/>
    <property type="match status" value="1"/>
</dbReference>
<keyword evidence="1" id="KW-1133">Transmembrane helix</keyword>
<dbReference type="PANTHER" id="PTHR42736">
    <property type="entry name" value="PROTEIN-GLUTAMINE GAMMA-GLUTAMYLTRANSFERASE"/>
    <property type="match status" value="1"/>
</dbReference>